<dbReference type="Pfam" id="PF13577">
    <property type="entry name" value="SnoaL_4"/>
    <property type="match status" value="1"/>
</dbReference>
<accession>A0A1H0EK12</accession>
<dbReference type="InterPro" id="IPR032710">
    <property type="entry name" value="NTF2-like_dom_sf"/>
</dbReference>
<dbReference type="EMBL" id="FNIJ01000005">
    <property type="protein sequence ID" value="SDN82680.1"/>
    <property type="molecule type" value="Genomic_DNA"/>
</dbReference>
<evidence type="ECO:0000259" key="1">
    <source>
        <dbReference type="Pfam" id="PF13577"/>
    </source>
</evidence>
<dbReference type="RefSeq" id="WP_084310534.1">
    <property type="nucleotide sequence ID" value="NZ_FNIJ01000005.1"/>
</dbReference>
<keyword evidence="3" id="KW-1185">Reference proteome</keyword>
<evidence type="ECO:0000313" key="2">
    <source>
        <dbReference type="EMBL" id="SDN82680.1"/>
    </source>
</evidence>
<dbReference type="CDD" id="cd00531">
    <property type="entry name" value="NTF2_like"/>
    <property type="match status" value="1"/>
</dbReference>
<dbReference type="STRING" id="198616.SAMN05216193_105204"/>
<gene>
    <name evidence="2" type="ORF">SAMN05216193_105204</name>
</gene>
<name>A0A1H0EK12_9PSED</name>
<feature type="domain" description="SnoaL-like" evidence="1">
    <location>
        <begin position="13"/>
        <end position="133"/>
    </location>
</feature>
<dbReference type="SUPFAM" id="SSF54427">
    <property type="entry name" value="NTF2-like"/>
    <property type="match status" value="1"/>
</dbReference>
<dbReference type="AlphaFoldDB" id="A0A1H0EK12"/>
<protein>
    <submittedName>
        <fullName evidence="2">SnoaL-like domain-containing protein</fullName>
    </submittedName>
</protein>
<evidence type="ECO:0000313" key="3">
    <source>
        <dbReference type="Proteomes" id="UP000242957"/>
    </source>
</evidence>
<dbReference type="OrthoDB" id="7605094at2"/>
<proteinExistence type="predicted"/>
<dbReference type="Proteomes" id="UP000242957">
    <property type="component" value="Unassembled WGS sequence"/>
</dbReference>
<dbReference type="InterPro" id="IPR037401">
    <property type="entry name" value="SnoaL-like"/>
</dbReference>
<sequence>MTLGRLQAQIDLLQAKQDLHELVAAYCTGVDRRDRTLLEPLWWPEASMDFGLFNGPAAQFCELITAANPALEITYHFTSNELFEIDGDRATGRAYVIGMSALLNGGEASQHMVGGRYLDNYERRDGVWKFTRRVFVLDWNTNAASSAIWHEGIGAAATRGRPDVDDIHYRFE</sequence>
<organism evidence="2 3">
    <name type="scientific">Pseudomonas jinjuensis</name>
    <dbReference type="NCBI Taxonomy" id="198616"/>
    <lineage>
        <taxon>Bacteria</taxon>
        <taxon>Pseudomonadati</taxon>
        <taxon>Pseudomonadota</taxon>
        <taxon>Gammaproteobacteria</taxon>
        <taxon>Pseudomonadales</taxon>
        <taxon>Pseudomonadaceae</taxon>
        <taxon>Pseudomonas</taxon>
    </lineage>
</organism>
<dbReference type="Gene3D" id="3.10.450.50">
    <property type="match status" value="1"/>
</dbReference>
<reference evidence="3" key="1">
    <citation type="submission" date="2016-10" db="EMBL/GenBank/DDBJ databases">
        <authorList>
            <person name="Varghese N."/>
            <person name="Submissions S."/>
        </authorList>
    </citation>
    <scope>NUCLEOTIDE SEQUENCE [LARGE SCALE GENOMIC DNA]</scope>
    <source>
        <strain evidence="3">JCM 21621</strain>
    </source>
</reference>